<evidence type="ECO:0000256" key="2">
    <source>
        <dbReference type="ARBA" id="ARBA00022630"/>
    </source>
</evidence>
<feature type="binding site" evidence="7">
    <location>
        <position position="295"/>
    </location>
    <ligand>
        <name>FMN</name>
        <dbReference type="ChEBI" id="CHEBI:58210"/>
    </ligand>
</feature>
<reference evidence="10" key="1">
    <citation type="submission" date="2024-05" db="EMBL/GenBank/DDBJ databases">
        <authorList>
            <person name="Kim S."/>
            <person name="Heo J."/>
            <person name="Choi H."/>
            <person name="Choi Y."/>
            <person name="Kwon S.-W."/>
            <person name="Kim Y."/>
        </authorList>
    </citation>
    <scope>NUCLEOTIDE SEQUENCE</scope>
    <source>
        <strain evidence="10">KACC 23698</strain>
    </source>
</reference>
<feature type="region of interest" description="Disordered" evidence="8">
    <location>
        <begin position="1"/>
        <end position="20"/>
    </location>
</feature>
<dbReference type="GO" id="GO:0004459">
    <property type="term" value="F:L-lactate dehydrogenase (NAD+) activity"/>
    <property type="evidence" value="ECO:0007669"/>
    <property type="project" value="TreeGrafter"/>
</dbReference>
<protein>
    <submittedName>
        <fullName evidence="10">Alpha-hydroxy acid oxidase</fullName>
        <ecNumber evidence="10">1.-.-.-</ecNumber>
    </submittedName>
</protein>
<dbReference type="InterPro" id="IPR000262">
    <property type="entry name" value="FMN-dep_DH"/>
</dbReference>
<gene>
    <name evidence="10" type="ORF">ABEG18_06610</name>
</gene>
<dbReference type="Pfam" id="PF01070">
    <property type="entry name" value="FMN_dh"/>
    <property type="match status" value="1"/>
</dbReference>
<dbReference type="InterPro" id="IPR037396">
    <property type="entry name" value="FMN_HAD"/>
</dbReference>
<dbReference type="EC" id="1.-.-.-" evidence="10"/>
<feature type="binding site" evidence="7">
    <location>
        <position position="319"/>
    </location>
    <ligand>
        <name>glyoxylate</name>
        <dbReference type="ChEBI" id="CHEBI:36655"/>
    </ligand>
</feature>
<dbReference type="PROSITE" id="PS00557">
    <property type="entry name" value="FMN_HYDROXY_ACID_DH_1"/>
    <property type="match status" value="1"/>
</dbReference>
<dbReference type="EMBL" id="CP157484">
    <property type="protein sequence ID" value="XBO40434.1"/>
    <property type="molecule type" value="Genomic_DNA"/>
</dbReference>
<feature type="binding site" evidence="7">
    <location>
        <position position="322"/>
    </location>
    <ligand>
        <name>glyoxylate</name>
        <dbReference type="ChEBI" id="CHEBI:36655"/>
    </ligand>
</feature>
<dbReference type="PANTHER" id="PTHR10578:SF107">
    <property type="entry name" value="2-HYDROXYACID OXIDASE 1"/>
    <property type="match status" value="1"/>
</dbReference>
<keyword evidence="4 10" id="KW-0560">Oxidoreductase</keyword>
<feature type="binding site" evidence="7">
    <location>
        <position position="199"/>
    </location>
    <ligand>
        <name>FMN</name>
        <dbReference type="ChEBI" id="CHEBI:58210"/>
    </ligand>
</feature>
<dbReference type="GO" id="GO:0010181">
    <property type="term" value="F:FMN binding"/>
    <property type="evidence" value="ECO:0007669"/>
    <property type="project" value="InterPro"/>
</dbReference>
<evidence type="ECO:0000256" key="6">
    <source>
        <dbReference type="PIRSR" id="PIRSR000138-1"/>
    </source>
</evidence>
<feature type="binding site" evidence="7">
    <location>
        <position position="171"/>
    </location>
    <ligand>
        <name>FMN</name>
        <dbReference type="ChEBI" id="CHEBI:58210"/>
    </ligand>
</feature>
<feature type="active site" description="Proton acceptor" evidence="6">
    <location>
        <position position="319"/>
    </location>
</feature>
<comment type="cofactor">
    <cofactor evidence="1">
        <name>FMN</name>
        <dbReference type="ChEBI" id="CHEBI:58210"/>
    </cofactor>
</comment>
<dbReference type="RefSeq" id="WP_406857293.1">
    <property type="nucleotide sequence ID" value="NZ_CP157484.1"/>
</dbReference>
<dbReference type="GO" id="GO:0009060">
    <property type="term" value="P:aerobic respiration"/>
    <property type="evidence" value="ECO:0007669"/>
    <property type="project" value="TreeGrafter"/>
</dbReference>
<keyword evidence="2 7" id="KW-0285">Flavoprotein</keyword>
<name>A0AAU7JKE2_9HYPH</name>
<dbReference type="AlphaFoldDB" id="A0AAU7JKE2"/>
<dbReference type="PROSITE" id="PS51349">
    <property type="entry name" value="FMN_HYDROXY_ACID_DH_2"/>
    <property type="match status" value="1"/>
</dbReference>
<dbReference type="InterPro" id="IPR008259">
    <property type="entry name" value="FMN_hydac_DH_AS"/>
</dbReference>
<proteinExistence type="inferred from homology"/>
<feature type="domain" description="FMN hydroxy acid dehydrogenase" evidence="9">
    <location>
        <begin position="42"/>
        <end position="424"/>
    </location>
</feature>
<evidence type="ECO:0000256" key="1">
    <source>
        <dbReference type="ARBA" id="ARBA00001917"/>
    </source>
</evidence>
<keyword evidence="3 7" id="KW-0288">FMN</keyword>
<comment type="similarity">
    <text evidence="5">Belongs to the FMN-dependent alpha-hydroxy acid dehydrogenase family.</text>
</comment>
<dbReference type="Gene3D" id="3.20.20.70">
    <property type="entry name" value="Aldolase class I"/>
    <property type="match status" value="1"/>
</dbReference>
<evidence type="ECO:0000256" key="5">
    <source>
        <dbReference type="ARBA" id="ARBA00024042"/>
    </source>
</evidence>
<dbReference type="PIRSF" id="PIRSF000138">
    <property type="entry name" value="Al-hdrx_acd_dh"/>
    <property type="match status" value="1"/>
</dbReference>
<feature type="binding site" evidence="7">
    <location>
        <position position="150"/>
    </location>
    <ligand>
        <name>FMN</name>
        <dbReference type="ChEBI" id="CHEBI:58210"/>
    </ligand>
</feature>
<feature type="binding site" evidence="7">
    <location>
        <position position="173"/>
    </location>
    <ligand>
        <name>glyoxylate</name>
        <dbReference type="ChEBI" id="CHEBI:36655"/>
    </ligand>
</feature>
<evidence type="ECO:0000256" key="7">
    <source>
        <dbReference type="PIRSR" id="PIRSR000138-2"/>
    </source>
</evidence>
<dbReference type="InterPro" id="IPR013785">
    <property type="entry name" value="Aldolase_TIM"/>
</dbReference>
<accession>A0AAU7JKE2</accession>
<dbReference type="GO" id="GO:0005886">
    <property type="term" value="C:plasma membrane"/>
    <property type="evidence" value="ECO:0007669"/>
    <property type="project" value="TreeGrafter"/>
</dbReference>
<dbReference type="SUPFAM" id="SSF51395">
    <property type="entry name" value="FMN-linked oxidoreductases"/>
    <property type="match status" value="1"/>
</dbReference>
<feature type="binding site" evidence="7">
    <location>
        <begin position="121"/>
        <end position="123"/>
    </location>
    <ligand>
        <name>FMN</name>
        <dbReference type="ChEBI" id="CHEBI:58210"/>
    </ligand>
</feature>
<dbReference type="PANTHER" id="PTHR10578">
    <property type="entry name" value="S -2-HYDROXY-ACID OXIDASE-RELATED"/>
    <property type="match status" value="1"/>
</dbReference>
<dbReference type="InterPro" id="IPR012133">
    <property type="entry name" value="Alpha-hydoxy_acid_DH_FMN"/>
</dbReference>
<sequence>MSRAAQGLTRKASPAIQSSTSAPADAGAAWARVPVQRWKAIMKVSQAVSIEELRQLCRARLPRIVFDWIEEGAGDESALRRNMESFLRYRFAPRYLRDVSTRTQDKEIFGSTFSSPFGFSPTGMQGLIRGRAEVMMAEAAVEANLPYVMSGLTTTRMETVARIAPNHLWYQPYPSADRRIIEGLVGRAADCGISTLVITVDLPVEGKRLRSMRHRRGGRPNPSTYLDVFMHPGWLADYLQNRPLLEDLAPYAPEGAKQRDLDVLFGDQYSAVRERQTWSDLEWFRRNWKGKLVVKGVLSPEDALLALNHGVDGVTVSNHGGRQLERAPAPLDVLPSVVQAVAGRIPVFLDSGIRRGADIVMALALGASFTFIGRAALYGLAAGGKAGVGRTIEILKSDIDVVMGQIGRLTTVDLGPDCLLPADVDATAGLDAATSARLPAEDATAEPLRRKRLQR</sequence>
<feature type="binding site" evidence="7">
    <location>
        <begin position="373"/>
        <end position="374"/>
    </location>
    <ligand>
        <name>FMN</name>
        <dbReference type="ChEBI" id="CHEBI:58210"/>
    </ligand>
</feature>
<evidence type="ECO:0000256" key="8">
    <source>
        <dbReference type="SAM" id="MobiDB-lite"/>
    </source>
</evidence>
<organism evidence="10">
    <name type="scientific">Alsobacter sp. KACC 23698</name>
    <dbReference type="NCBI Taxonomy" id="3149229"/>
    <lineage>
        <taxon>Bacteria</taxon>
        <taxon>Pseudomonadati</taxon>
        <taxon>Pseudomonadota</taxon>
        <taxon>Alphaproteobacteria</taxon>
        <taxon>Hyphomicrobiales</taxon>
        <taxon>Alsobacteraceae</taxon>
        <taxon>Alsobacter</taxon>
    </lineage>
</organism>
<evidence type="ECO:0000259" key="9">
    <source>
        <dbReference type="PROSITE" id="PS51349"/>
    </source>
</evidence>
<evidence type="ECO:0000256" key="4">
    <source>
        <dbReference type="ARBA" id="ARBA00023002"/>
    </source>
</evidence>
<feature type="binding site" evidence="7">
    <location>
        <position position="208"/>
    </location>
    <ligand>
        <name>glyoxylate</name>
        <dbReference type="ChEBI" id="CHEBI:36655"/>
    </ligand>
</feature>
<dbReference type="CDD" id="cd02809">
    <property type="entry name" value="alpha_hydroxyacid_oxid_FMN"/>
    <property type="match status" value="1"/>
</dbReference>
<evidence type="ECO:0000256" key="3">
    <source>
        <dbReference type="ARBA" id="ARBA00022643"/>
    </source>
</evidence>
<feature type="binding site" evidence="7">
    <location>
        <begin position="350"/>
        <end position="354"/>
    </location>
    <ligand>
        <name>FMN</name>
        <dbReference type="ChEBI" id="CHEBI:58210"/>
    </ligand>
</feature>
<feature type="binding site" evidence="7">
    <location>
        <position position="317"/>
    </location>
    <ligand>
        <name>FMN</name>
        <dbReference type="ChEBI" id="CHEBI:58210"/>
    </ligand>
</feature>
<evidence type="ECO:0000313" key="10">
    <source>
        <dbReference type="EMBL" id="XBO40434.1"/>
    </source>
</evidence>